<evidence type="ECO:0000313" key="1">
    <source>
        <dbReference type="EMBL" id="TCU86960.1"/>
    </source>
</evidence>
<organism evidence="1 2">
    <name type="scientific">Iodobacter fluviatilis</name>
    <dbReference type="NCBI Taxonomy" id="537"/>
    <lineage>
        <taxon>Bacteria</taxon>
        <taxon>Pseudomonadati</taxon>
        <taxon>Pseudomonadota</taxon>
        <taxon>Betaproteobacteria</taxon>
        <taxon>Neisseriales</taxon>
        <taxon>Chitinibacteraceae</taxon>
        <taxon>Iodobacter</taxon>
    </lineage>
</organism>
<sequence length="54" mass="6042">MILVALCIAPSSAGLRGWPYDIACPARSLEAHNLWGLSPGLFLRDFWEQVSRKQ</sequence>
<comment type="caution">
    <text evidence="1">The sequence shown here is derived from an EMBL/GenBank/DDBJ whole genome shotgun (WGS) entry which is preliminary data.</text>
</comment>
<proteinExistence type="predicted"/>
<name>A0ABY2C953_9NEIS</name>
<accession>A0ABY2C953</accession>
<gene>
    <name evidence="1" type="ORF">EV682_10585</name>
</gene>
<protein>
    <submittedName>
        <fullName evidence="1">Uncharacterized protein</fullName>
    </submittedName>
</protein>
<dbReference type="EMBL" id="SMBT01000005">
    <property type="protein sequence ID" value="TCU86960.1"/>
    <property type="molecule type" value="Genomic_DNA"/>
</dbReference>
<keyword evidence="2" id="KW-1185">Reference proteome</keyword>
<reference evidence="1 2" key="1">
    <citation type="submission" date="2019-03" db="EMBL/GenBank/DDBJ databases">
        <title>Genomic Encyclopedia of Type Strains, Phase IV (KMG-IV): sequencing the most valuable type-strain genomes for metagenomic binning, comparative biology and taxonomic classification.</title>
        <authorList>
            <person name="Goeker M."/>
        </authorList>
    </citation>
    <scope>NUCLEOTIDE SEQUENCE [LARGE SCALE GENOMIC DNA]</scope>
    <source>
        <strain evidence="1 2">DSM 3764</strain>
    </source>
</reference>
<evidence type="ECO:0000313" key="2">
    <source>
        <dbReference type="Proteomes" id="UP000295794"/>
    </source>
</evidence>
<dbReference type="Proteomes" id="UP000295794">
    <property type="component" value="Unassembled WGS sequence"/>
</dbReference>